<organism evidence="2">
    <name type="scientific">viral metagenome</name>
    <dbReference type="NCBI Taxonomy" id="1070528"/>
    <lineage>
        <taxon>unclassified sequences</taxon>
        <taxon>metagenomes</taxon>
        <taxon>organismal metagenomes</taxon>
    </lineage>
</organism>
<sequence>MTQTNQGMGFPPNLTPTFSSTVAPRPIQFTMKSIFSDNSLVYYKPHSLASGGVGTTKNNRHKSKNT</sequence>
<evidence type="ECO:0000313" key="2">
    <source>
        <dbReference type="EMBL" id="QHT18780.1"/>
    </source>
</evidence>
<name>A0A6C0DRD1_9ZZZZ</name>
<reference evidence="2" key="1">
    <citation type="journal article" date="2020" name="Nature">
        <title>Giant virus diversity and host interactions through global metagenomics.</title>
        <authorList>
            <person name="Schulz F."/>
            <person name="Roux S."/>
            <person name="Paez-Espino D."/>
            <person name="Jungbluth S."/>
            <person name="Walsh D.A."/>
            <person name="Denef V.J."/>
            <person name="McMahon K.D."/>
            <person name="Konstantinidis K.T."/>
            <person name="Eloe-Fadrosh E.A."/>
            <person name="Kyrpides N.C."/>
            <person name="Woyke T."/>
        </authorList>
    </citation>
    <scope>NUCLEOTIDE SEQUENCE</scope>
    <source>
        <strain evidence="2">GVMAG-M-3300023174-49</strain>
    </source>
</reference>
<accession>A0A6C0DRD1</accession>
<evidence type="ECO:0000256" key="1">
    <source>
        <dbReference type="SAM" id="MobiDB-lite"/>
    </source>
</evidence>
<proteinExistence type="predicted"/>
<feature type="region of interest" description="Disordered" evidence="1">
    <location>
        <begin position="1"/>
        <end position="21"/>
    </location>
</feature>
<dbReference type="AlphaFoldDB" id="A0A6C0DRD1"/>
<dbReference type="EMBL" id="MN739659">
    <property type="protein sequence ID" value="QHT18780.1"/>
    <property type="molecule type" value="Genomic_DNA"/>
</dbReference>
<protein>
    <submittedName>
        <fullName evidence="2">Uncharacterized protein</fullName>
    </submittedName>
</protein>
<feature type="region of interest" description="Disordered" evidence="1">
    <location>
        <begin position="47"/>
        <end position="66"/>
    </location>
</feature>